<dbReference type="GO" id="GO:0043041">
    <property type="term" value="P:amino acid activation for nonribosomal peptide biosynthetic process"/>
    <property type="evidence" value="ECO:0007669"/>
    <property type="project" value="TreeGrafter"/>
</dbReference>
<comment type="similarity">
    <text evidence="2">Belongs to the ATP-dependent AMP-binding enzyme family.</text>
</comment>
<dbReference type="InterPro" id="IPR029058">
    <property type="entry name" value="AB_hydrolase_fold"/>
</dbReference>
<proteinExistence type="inferred from homology"/>
<accession>A0A559TL21</accession>
<dbReference type="GO" id="GO:0046872">
    <property type="term" value="F:metal ion binding"/>
    <property type="evidence" value="ECO:0007669"/>
    <property type="project" value="UniProtKB-KW"/>
</dbReference>
<dbReference type="FunFam" id="3.30.559.10:FF:000012">
    <property type="entry name" value="Non-ribosomal peptide synthetase"/>
    <property type="match status" value="2"/>
</dbReference>
<dbReference type="FunFam" id="1.10.1200.10:FF:000005">
    <property type="entry name" value="Nonribosomal peptide synthetase 1"/>
    <property type="match status" value="4"/>
</dbReference>
<protein>
    <submittedName>
        <fullName evidence="7">Amino acid adenylation domain-containing protein</fullName>
    </submittedName>
</protein>
<dbReference type="InterPro" id="IPR020845">
    <property type="entry name" value="AMP-binding_CS"/>
</dbReference>
<dbReference type="PROSITE" id="PS50075">
    <property type="entry name" value="CARRIER"/>
    <property type="match status" value="4"/>
</dbReference>
<dbReference type="InterPro" id="IPR042099">
    <property type="entry name" value="ANL_N_sf"/>
</dbReference>
<reference evidence="7 8" key="1">
    <citation type="submission" date="2019-06" db="EMBL/GenBank/DDBJ databases">
        <title>Pac Bio to generate improved reference genome sequences for organisms with transposon mutant libraries (support for FEBA project).</title>
        <authorList>
            <person name="Blow M."/>
        </authorList>
    </citation>
    <scope>NUCLEOTIDE SEQUENCE [LARGE SCALE GENOMIC DNA]</scope>
    <source>
        <strain evidence="7 8">USDA 1844</strain>
    </source>
</reference>
<dbReference type="NCBIfam" id="TIGR01733">
    <property type="entry name" value="AA-adenyl-dom"/>
    <property type="match status" value="4"/>
</dbReference>
<dbReference type="CDD" id="cd05930">
    <property type="entry name" value="A_NRPS"/>
    <property type="match status" value="1"/>
</dbReference>
<dbReference type="InterPro" id="IPR009081">
    <property type="entry name" value="PP-bd_ACP"/>
</dbReference>
<keyword evidence="3" id="KW-0596">Phosphopantetheine</keyword>
<dbReference type="InterPro" id="IPR001031">
    <property type="entry name" value="Thioesterase"/>
</dbReference>
<dbReference type="PROSITE" id="PS00455">
    <property type="entry name" value="AMP_BINDING"/>
    <property type="match status" value="4"/>
</dbReference>
<dbReference type="GO" id="GO:0031177">
    <property type="term" value="F:phosphopantetheine binding"/>
    <property type="evidence" value="ECO:0007669"/>
    <property type="project" value="InterPro"/>
</dbReference>
<dbReference type="Proteomes" id="UP000319824">
    <property type="component" value="Unassembled WGS sequence"/>
</dbReference>
<dbReference type="SMART" id="SM00823">
    <property type="entry name" value="PKS_PP"/>
    <property type="match status" value="4"/>
</dbReference>
<dbReference type="PROSITE" id="PS00012">
    <property type="entry name" value="PHOSPHOPANTETHEINE"/>
    <property type="match status" value="2"/>
</dbReference>
<dbReference type="Pfam" id="PF00501">
    <property type="entry name" value="AMP-binding"/>
    <property type="match status" value="4"/>
</dbReference>
<dbReference type="InterPro" id="IPR036736">
    <property type="entry name" value="ACP-like_sf"/>
</dbReference>
<dbReference type="Pfam" id="PF13193">
    <property type="entry name" value="AMP-binding_C"/>
    <property type="match status" value="4"/>
</dbReference>
<feature type="domain" description="Carrier" evidence="6">
    <location>
        <begin position="4277"/>
        <end position="4351"/>
    </location>
</feature>
<dbReference type="InterPro" id="IPR010071">
    <property type="entry name" value="AA_adenyl_dom"/>
</dbReference>
<dbReference type="InterPro" id="IPR023213">
    <property type="entry name" value="CAT-like_dom_sf"/>
</dbReference>
<dbReference type="PANTHER" id="PTHR45527">
    <property type="entry name" value="NONRIBOSOMAL PEPTIDE SYNTHETASE"/>
    <property type="match status" value="1"/>
</dbReference>
<evidence type="ECO:0000256" key="3">
    <source>
        <dbReference type="ARBA" id="ARBA00022450"/>
    </source>
</evidence>
<keyword evidence="5" id="KW-0479">Metal-binding</keyword>
<dbReference type="PANTHER" id="PTHR45527:SF1">
    <property type="entry name" value="FATTY ACID SYNTHASE"/>
    <property type="match status" value="1"/>
</dbReference>
<dbReference type="Gene3D" id="3.40.50.12780">
    <property type="entry name" value="N-terminal domain of ligase-like"/>
    <property type="match status" value="1"/>
</dbReference>
<dbReference type="GO" id="GO:0003824">
    <property type="term" value="F:catalytic activity"/>
    <property type="evidence" value="ECO:0007669"/>
    <property type="project" value="InterPro"/>
</dbReference>
<dbReference type="FunFam" id="2.30.38.10:FF:000001">
    <property type="entry name" value="Non-ribosomal peptide synthetase PvdI"/>
    <property type="match status" value="4"/>
</dbReference>
<dbReference type="InterPro" id="IPR025110">
    <property type="entry name" value="AMP-bd_C"/>
</dbReference>
<keyword evidence="4" id="KW-0597">Phosphoprotein</keyword>
<evidence type="ECO:0000313" key="8">
    <source>
        <dbReference type="Proteomes" id="UP000319824"/>
    </source>
</evidence>
<dbReference type="FunFam" id="3.40.50.980:FF:000001">
    <property type="entry name" value="Non-ribosomal peptide synthetase"/>
    <property type="match status" value="4"/>
</dbReference>
<dbReference type="CDD" id="cd12117">
    <property type="entry name" value="A_NRPS_Srf_like"/>
    <property type="match status" value="1"/>
</dbReference>
<dbReference type="Gene3D" id="3.30.300.30">
    <property type="match status" value="4"/>
</dbReference>
<dbReference type="CDD" id="cd19544">
    <property type="entry name" value="E-C_NRPS"/>
    <property type="match status" value="2"/>
</dbReference>
<dbReference type="InterPro" id="IPR020806">
    <property type="entry name" value="PKS_PP-bd"/>
</dbReference>
<dbReference type="Gene3D" id="3.40.50.980">
    <property type="match status" value="6"/>
</dbReference>
<dbReference type="EMBL" id="VISO01000001">
    <property type="protein sequence ID" value="TVZ75325.1"/>
    <property type="molecule type" value="Genomic_DNA"/>
</dbReference>
<evidence type="ECO:0000256" key="2">
    <source>
        <dbReference type="ARBA" id="ARBA00006432"/>
    </source>
</evidence>
<evidence type="ECO:0000313" key="7">
    <source>
        <dbReference type="EMBL" id="TVZ75325.1"/>
    </source>
</evidence>
<dbReference type="CDD" id="cd19531">
    <property type="entry name" value="LCL_NRPS-like"/>
    <property type="match status" value="2"/>
</dbReference>
<feature type="domain" description="Carrier" evidence="6">
    <location>
        <begin position="1017"/>
        <end position="1092"/>
    </location>
</feature>
<dbReference type="InterPro" id="IPR006162">
    <property type="entry name" value="Ppantetheine_attach_site"/>
</dbReference>
<dbReference type="Gene3D" id="3.40.50.1820">
    <property type="entry name" value="alpha/beta hydrolase"/>
    <property type="match status" value="1"/>
</dbReference>
<sequence length="4637" mass="503085">MTDLIRSGLEKLDAESLTELLSLAKERSRSGSREATLLPKVGRESVLVPSFAQQRLWFLAQLDEGSTNYHIPLALRLRGGLDRTAWQRSLDRLFARHEALRSVFVAPEGKPRVEVLPADAGLPVLEHDLQGRPDAEAALLDLCHEEARTPFDLARGPLIRGRLIRLADDDHVFLLTQHHIVSDGWSMGVLMRELSQLYRAFAAGEDDPLPPLAIQYPDYAAWQRQWLSGERLQSQAQYWRDTLSGAPARLALPTDRARPAQQSFAGASVPVVIDADLTRGLKRLSRQHGTTLFMTVLAAWAAVLSRLSGQDDLVIGVPSANRGRREIEELIGFFVNTLAVRIDLSGEPSVSELLERTRRTALAAQEHQDLPFEQVVEIVKPPRHLDHTPLFQVMLAWQNNAVGSFDLAGLSVEAAGDGLDQVKFDLELSLGECDEVIAGTFGYATALFDQATIERQRGYLLALLRAMVADAGQPVGRIDILPAAERTYLLEDLNRTAAAYPSDVCIHELFEQQVRRAPEAVALVHEDDELSYGELNARANRLAHHLIGLGVRPDQPVAICLERSPAMVVGLLAILKAGGAYLPLDPAYPSARLRQVLEDAAPRLLLCDAAGRAALGPEATADLTVIDLETATPAWAELLASNPDPSALGLTSRHLAYVIYTSGSTGTPKGVMIEHASTVNLLHWSSGVFAESEISRTLFSTSISFDLSVYECFVPLSQGSTLYLVEDALALAQTSLDVSLINTVPSAIAALVDKQAVPASTSVINLAGERLKADLIERVFESSGVENICNLYAPSETTTYSTWICMPRGEAVVETIGRPIANTRVYLLDGHGAPVPFGAVGELYIGGAGVARGYLNRPELTAERFLADPFSGKADARMYRSGDLARYLPDGNLEFLGRNDDQVKIRGFRIEPGEIAARLLEHELVGDAAVAARADAAGDKRLVAYVVAKTTDGSAEADGAELASVMRHHLSGLLPDYMVPSAFVRLDALPLTVNGKLDRKALPAPEDDAYARRAYEAPRGEIETALAEIWAELLGVERVGRHDHFFELGGHSLLAVQLSSRMSQAVGVALPLAILFAKPTLADLALSVGEVLNGSGAQTAPVIMPVGRDGALPLSYSQQRLWFLSQLDEDSTNYNIPLGWRLQGRLDRVAWRRSLDRLFARHEALRCTFVAGEDDPQVQILSGDRGLPVVEHDLRDRPDAQAGLLDLCQEEARTPFDLARGPLIRGRLIRLADEEHVFLLTQHHIVSDGWSMGVLVRELSSLYRAFAAGEDDPLPPLAIQYPDYAAWQRQWLSGERLQSQAQYWRDTLSGAPARLTLPTDRARPAQQSFAGASVPVVIDADLTRGLKRLSRQHGTTLFMTVLAAWAAVLSRLSGQDDLVIGVPSANRGRREIEELIGFFVNTLAVRIDLSGEPSVSELLERTRRAALTAQDHQDLPFEQVVEIVQPPRALDHTPLFQVGLAWQNNTVGSLDLPGLRVEAAGEGLDQVKFDLELNLGEQGEVIAGTLGYATALFDRATIERQCGYLLALLRAMVADAGQPVGQIDILPAEERTYLLEDLNRTAADYPSDGCVHELFEVQVQRAPDAVAVVHEDETLSYGELNARANRLAHHLIGLGVRPDQPVAICLERSPAMVVGLLAILKAGGAYLPLDPAYPSGRLRQVLDDAAPHLLLCDAAGREALGAEAIADLSVVDLNTATPAWADQSADDPDPHALGLTARHLAYVIYTSGSTGTPKGVMVEHRGMVNYLCWARETYAPTSSSVVSSSLAFDATVNSLFAPLLHGGHALLTKEGDEVDGLKAEIVSPRGLVNITPSHLDVLGQQLLSASDTSQVEVLVIGGEALSSSTVELWRQIQPAARMVNEYGPTEAVVGCAFHDIPADLSGSTNVPIGRPIANTRLYVLDDHGQPVPFGAVGELYIGGAGVARGYLNRPELTAERFLADPFSGKADARMYRSGDLARYLPDGNLEFLGRNDDQVKIRGFRIEPGEIAARLLEHELVGDAAVAARADAAGDKRLVAYVVAKTTDGSAEADGAELASVMRHHLSGLLPDYMVPSAFVRLDALPLTPNGKLDRKALPAPEDDAYAHRTYEAPRGGIETALAEIWAELLGVERVGRHDHFFELGGHSLLAVQLMERLRRLSLGVEVRTLFARPVLADLAASLGSHHEVAVPANLITKQSTAITPQMLPLAELTQPEIDRIVATVPGGVGNIQDIYGLSPLQDGILFHHLLATRGDPYLLVSQMAFADRGLLERYLGAVQQVVDRHDILRTAFVWEGLSNPAQVVWRTAPLDVVEVELDADGGPGHEQLKRRFDPRQHRIDLGRAPLMRFVIAVEPDSDRWLLMSLQHHLIGDHTTLEVMHAEVRAVLDGRAHELAAPQPFRNLVAQARLGVGVEAHEQFFRSQLSDIDAPTTPFGLSEVYGDGIGSHEARRMLPQALHDRLRSQARRLGVSLASLCHLAWGQVVARASGREQVVFGTVLFGRMHAGAGADRAMGLFMNTLPLRLDLDGTGVEASVRATHARLAELLAHEHASLALAQRCSGVAAPAPLFSALLNYRHNAPAAVSGAAAAVADVLSGAEWLGGEERTNYPLTMSVEDFGEALGLTAQVVEPVSADRVCGYMQQVLEQLAEALEHAPNRPVRELDILPAAERTYLLEDLNRTAAAYPSERCIHELFEQQVRRAPEAVALVHEDDELSYGELNARANRLAHHLIGLGVRPDQPVAICLERSPAMVVGLLAILKAGGAYLPLDPAYPSARLRQVLEDAAPHLLLCDAAGRAALGPEALADLTVVDLETATPAWAELLASNPDPRALGLTARHLAYVIYTSGSTGTPKGVMVEHRGLVRLVAGNDFVEISPQDIFLNASSPTFDATTFEVWGALANGARVVLYPGRHLSTATLAQIIQDQGVTIAWMTARLFDVYIAEGRSTNRLQQLLVGGEEVSIPSIRACQKRHPTLRISNGYGPTENTTFSLCYPVPAEFDGRQRVPLGRPIRNSVAYLLDRFAQPVPFGAVGELYIGGAGVARGYLNRPELTAERFLADPFSDEAGARLYRTGDLGRYLPDGNLEFLGRNDDQVKIRGFRIEPGEIAARLGEHAWVREAAVVARQDRAGDKHLVAYVVCGPEAGSDDDDGGGLAGALRAHLGGRLPDYMVPSAFVRLEALPLTPNGKLDRKGLPVPEDDAYAHRTYEAPRGEIETALAEIWAELLGVERVGRHDHFFELGGHSLLAVQLMERLRRLSLGVEVRTLFARPVLADLAASLGSHHEVAVPANLITKQSTAITPQMLPLAELTQPEIDRIVATVPGGVGNIQDIYGLSPLQDGILFHHLLATRGDPYLLVSQMAFADRGLLERYLGAVQQVVDRHDILRTAFVWEGLSNPAQVVWRTAPLDVVEVELDADGGPGRHEQLKRRFDPRQYRLDLGRAPLMRFVIAREPGSGRWLLLVLQHHLIGDHTTAEVMHAEVRAALQGRAHELGTPQPFRNLIAQARLGVGVEAHEQFFRSQLSDIDAPTTPFGLSEVYGDGIGSHEARRMLPQALHDRLRSQARRLGVSLASLCHLAWGQVVALSSGREQVVFGTVLFGRMHAGAGADRAMGLFMNTLPLRLDLDETGVEESVRIAHARLAELLSHEHASLALAQRCSDIAAPAPLFSALLNYRHNTPAMAGVGTSDVLFGMEWLGGEERTNYPLTLSVDDFGQELGLTADAVEPISPDRICGYMQRALEQLVDALERAPNTPVRELDILPAEERSYLLEDLNRTEADYPSDLCVHALFEAQVRRAPDAVAVVHENEELSYGELNADANRLAHHLIGLGVRPDQPVAICLERSPAMVVGLLAILKAGGAYVPLDPAYPSARLRQVVDDAAPHLLLCDAAGRAALGPEALVDLTVVDLETATPAWAELPASNPDPRALGLSPRHLAYIIYTSGSTGTPKGVMVEHASVLNVLHAFLDVSGLTAQDSLLAITTISFDIAGLELYLPLAVGANVVLAHGSNAVGLEQHLSHQKITVMQATPASWRMLFDAGWEGAPDLRALCGGEALPADLASNLGGRVKSLRNLYGPTETTIWSTTFLADTGIEAPCRNVPIGRPISNTRVYLLDAHGQPVPYGAVGELYIGGAGVARGYLNRPELTAERFLADPFSGKADARMYRSGDLARYLPDGNLEFLGRNDDQVKIRGFRIEPGEIAARLLEHELVGDAAVAARADAAGDKRLVAYVVAKTTDGSAEADGAELASVMRHHLSGLLPDYMVPSAFVRLDALPLTVNGKLDRKALPVPDDDAYARRAYEAPQGGIETLLAGIWAELLGVERVGRHDNFFELGGHSLLAVRLLAQALALGMKVSASNIFDAPILKDLAPKIELDSSHYTPGVLPVRTIGSQAPVFFVPTGYGDCSYVFPLVREMDIDCPVYALPWPPFEEARRSSLEEIATKVTHAVRKVQPRGPYRFAGYSSGAVLAYAIAERLLYLEETVSFMAFIDVPIPAMSPAMTDTEIALQMIFEPLESLGDEGFEVLRQSAGQSSVEQLFEKARQIGAVVGRPDLYYDAIRYAQFHQAVHSYEMPSLPVSVHQFYALEHSLSRRARLPAAPDANSPMRGWDRILGAEFIQAVPVPGDHVTMMAVPENRRVLARQLSAALNNSPTTHPNSNLDVK</sequence>
<dbReference type="SUPFAM" id="SSF53474">
    <property type="entry name" value="alpha/beta-Hydrolases"/>
    <property type="match status" value="1"/>
</dbReference>
<evidence type="ECO:0000256" key="1">
    <source>
        <dbReference type="ARBA" id="ARBA00001957"/>
    </source>
</evidence>
<dbReference type="CDD" id="cd12116">
    <property type="entry name" value="A_NRPS_Ta1_like"/>
    <property type="match status" value="1"/>
</dbReference>
<feature type="domain" description="Carrier" evidence="6">
    <location>
        <begin position="2089"/>
        <end position="2163"/>
    </location>
</feature>
<dbReference type="FunFam" id="3.30.559.30:FF:000001">
    <property type="entry name" value="Non-ribosomal peptide synthetase"/>
    <property type="match status" value="2"/>
</dbReference>
<dbReference type="InterPro" id="IPR001242">
    <property type="entry name" value="Condensation_dom"/>
</dbReference>
<dbReference type="Pfam" id="PF00975">
    <property type="entry name" value="Thioesterase"/>
    <property type="match status" value="1"/>
</dbReference>
<comment type="cofactor">
    <cofactor evidence="1">
        <name>pantetheine 4'-phosphate</name>
        <dbReference type="ChEBI" id="CHEBI:47942"/>
    </cofactor>
</comment>
<dbReference type="Gene3D" id="3.30.559.30">
    <property type="entry name" value="Nonribosomal peptide synthetase, condensation domain"/>
    <property type="match status" value="4"/>
</dbReference>
<comment type="caution">
    <text evidence="7">The sequence shown here is derived from an EMBL/GenBank/DDBJ whole genome shotgun (WGS) entry which is preliminary data.</text>
</comment>
<evidence type="ECO:0000259" key="6">
    <source>
        <dbReference type="PROSITE" id="PS50075"/>
    </source>
</evidence>
<dbReference type="FunFam" id="3.40.50.12780:FF:000012">
    <property type="entry name" value="Non-ribosomal peptide synthetase"/>
    <property type="match status" value="4"/>
</dbReference>
<dbReference type="Gene3D" id="1.10.1200.10">
    <property type="entry name" value="ACP-like"/>
    <property type="match status" value="4"/>
</dbReference>
<dbReference type="SUPFAM" id="SSF47336">
    <property type="entry name" value="ACP-like"/>
    <property type="match status" value="4"/>
</dbReference>
<dbReference type="SUPFAM" id="SSF56801">
    <property type="entry name" value="Acetyl-CoA synthetase-like"/>
    <property type="match status" value="4"/>
</dbReference>
<evidence type="ECO:0000256" key="5">
    <source>
        <dbReference type="ARBA" id="ARBA00022723"/>
    </source>
</evidence>
<dbReference type="InterPro" id="IPR045851">
    <property type="entry name" value="AMP-bd_C_sf"/>
</dbReference>
<dbReference type="GO" id="GO:0005737">
    <property type="term" value="C:cytoplasm"/>
    <property type="evidence" value="ECO:0007669"/>
    <property type="project" value="TreeGrafter"/>
</dbReference>
<dbReference type="Pfam" id="PF00668">
    <property type="entry name" value="Condensation"/>
    <property type="match status" value="4"/>
</dbReference>
<dbReference type="SUPFAM" id="SSF52777">
    <property type="entry name" value="CoA-dependent acyltransferases"/>
    <property type="match status" value="8"/>
</dbReference>
<feature type="domain" description="Carrier" evidence="6">
    <location>
        <begin position="3185"/>
        <end position="3259"/>
    </location>
</feature>
<dbReference type="InterPro" id="IPR000873">
    <property type="entry name" value="AMP-dep_synth/lig_dom"/>
</dbReference>
<dbReference type="Gene3D" id="3.30.559.10">
    <property type="entry name" value="Chloramphenicol acetyltransferase-like domain"/>
    <property type="match status" value="4"/>
</dbReference>
<dbReference type="FunFam" id="3.30.300.30:FF:000010">
    <property type="entry name" value="Enterobactin synthetase component F"/>
    <property type="match status" value="4"/>
</dbReference>
<organism evidence="7 8">
    <name type="scientific">Rhizobium mongolense USDA 1844</name>
    <dbReference type="NCBI Taxonomy" id="1079460"/>
    <lineage>
        <taxon>Bacteria</taxon>
        <taxon>Pseudomonadati</taxon>
        <taxon>Pseudomonadota</taxon>
        <taxon>Alphaproteobacteria</taxon>
        <taxon>Hyphomicrobiales</taxon>
        <taxon>Rhizobiaceae</taxon>
        <taxon>Rhizobium/Agrobacterium group</taxon>
        <taxon>Rhizobium</taxon>
    </lineage>
</organism>
<gene>
    <name evidence="7" type="ORF">BCL32_0819</name>
</gene>
<dbReference type="NCBIfam" id="NF003417">
    <property type="entry name" value="PRK04813.1"/>
    <property type="match status" value="4"/>
</dbReference>
<dbReference type="Pfam" id="PF00550">
    <property type="entry name" value="PP-binding"/>
    <property type="match status" value="4"/>
</dbReference>
<name>A0A559TL21_9HYPH</name>
<dbReference type="Gene3D" id="2.30.38.10">
    <property type="entry name" value="Luciferase, Domain 3"/>
    <property type="match status" value="3"/>
</dbReference>
<evidence type="ECO:0000256" key="4">
    <source>
        <dbReference type="ARBA" id="ARBA00022553"/>
    </source>
</evidence>
<dbReference type="RefSeq" id="WP_233450518.1">
    <property type="nucleotide sequence ID" value="NZ_VISO01000001.1"/>
</dbReference>
<dbReference type="GO" id="GO:0044550">
    <property type="term" value="P:secondary metabolite biosynthetic process"/>
    <property type="evidence" value="ECO:0007669"/>
    <property type="project" value="UniProtKB-ARBA"/>
</dbReference>